<dbReference type="RefSeq" id="WP_308895050.1">
    <property type="nucleotide sequence ID" value="NZ_CP133218.1"/>
</dbReference>
<dbReference type="EMBL" id="CP133218">
    <property type="protein sequence ID" value="WML90563.1"/>
    <property type="molecule type" value="Genomic_DNA"/>
</dbReference>
<evidence type="ECO:0000313" key="1">
    <source>
        <dbReference type="EMBL" id="WML90563.1"/>
    </source>
</evidence>
<reference evidence="1 2" key="1">
    <citation type="submission" date="2023-08" db="EMBL/GenBank/DDBJ databases">
        <title>New molecular markers tilS and rpoB for phylogenetic and monitoring studies of the genus Thiothrix biodiversity.</title>
        <authorList>
            <person name="Ravin N.V."/>
            <person name="Smolyakov D."/>
            <person name="Markov N.D."/>
            <person name="Beletsky A.V."/>
            <person name="Mardanov A.V."/>
            <person name="Rudenko T.S."/>
            <person name="Grabovich M.Y."/>
        </authorList>
    </citation>
    <scope>NUCLEOTIDE SEQUENCE [LARGE SCALE GENOMIC DNA]</scope>
    <source>
        <strain evidence="1 2">MK1</strain>
    </source>
</reference>
<keyword evidence="2" id="KW-1185">Reference proteome</keyword>
<protein>
    <submittedName>
        <fullName evidence="1">Uncharacterized protein</fullName>
    </submittedName>
</protein>
<name>A0ABY9MPI1_9GAMM</name>
<sequence>MNFEKFTQIVSDPKHTKDDLKKLLANAKKKPSEPEYARLVMDELNKRFPNWDRPKQGGKTRNIAVFKSEECTFESAKEGYIWLVEKFISVRPDLFSNPNQDTMYLAVGKGANYFAGKPQQLFPKSPHLADDKNNYFRLKNGRHANINLNNATKFDVLLRFSAITNVNYLTEWEWNVDLATETLRDKQDIQLRAKQVRDEIDQFLKEFIKTP</sequence>
<organism evidence="1 2">
    <name type="scientific">Thiothrix lacustris</name>
    <dbReference type="NCBI Taxonomy" id="525917"/>
    <lineage>
        <taxon>Bacteria</taxon>
        <taxon>Pseudomonadati</taxon>
        <taxon>Pseudomonadota</taxon>
        <taxon>Gammaproteobacteria</taxon>
        <taxon>Thiotrichales</taxon>
        <taxon>Thiotrichaceae</taxon>
        <taxon>Thiothrix</taxon>
    </lineage>
</organism>
<dbReference type="Proteomes" id="UP001236657">
    <property type="component" value="Chromosome"/>
</dbReference>
<gene>
    <name evidence="1" type="ORF">RCF98_16535</name>
</gene>
<evidence type="ECO:0000313" key="2">
    <source>
        <dbReference type="Proteomes" id="UP001236657"/>
    </source>
</evidence>
<accession>A0ABY9MPI1</accession>
<proteinExistence type="predicted"/>